<dbReference type="GO" id="GO:0022625">
    <property type="term" value="C:cytosolic large ribosomal subunit"/>
    <property type="evidence" value="ECO:0007669"/>
    <property type="project" value="InterPro"/>
</dbReference>
<evidence type="ECO:0000313" key="8">
    <source>
        <dbReference type="EMBL" id="KRZ16160.1"/>
    </source>
</evidence>
<dbReference type="Pfam" id="PF00428">
    <property type="entry name" value="Ribosomal_60s"/>
    <property type="match status" value="1"/>
</dbReference>
<dbReference type="GO" id="GO:0003735">
    <property type="term" value="F:structural constituent of ribosome"/>
    <property type="evidence" value="ECO:0007669"/>
    <property type="project" value="InterPro"/>
</dbReference>
<dbReference type="PANTHER" id="PTHR21141:SF5">
    <property type="entry name" value="LARGE RIBOSOMAL SUBUNIT PROTEIN P2"/>
    <property type="match status" value="1"/>
</dbReference>
<feature type="region of interest" description="Disordered" evidence="7">
    <location>
        <begin position="83"/>
        <end position="135"/>
    </location>
</feature>
<feature type="compositionally biased region" description="Low complexity" evidence="7">
    <location>
        <begin position="86"/>
        <end position="109"/>
    </location>
</feature>
<evidence type="ECO:0000256" key="5">
    <source>
        <dbReference type="ARBA" id="ARBA00035301"/>
    </source>
</evidence>
<dbReference type="AlphaFoldDB" id="A0A0V1I0S4"/>
<feature type="compositionally biased region" description="Basic and acidic residues" evidence="7">
    <location>
        <begin position="110"/>
        <end position="121"/>
    </location>
</feature>
<dbReference type="OrthoDB" id="1227494at2759"/>
<dbReference type="GO" id="GO:0002182">
    <property type="term" value="P:cytoplasmic translational elongation"/>
    <property type="evidence" value="ECO:0007669"/>
    <property type="project" value="InterPro"/>
</dbReference>
<dbReference type="CDD" id="cd05833">
    <property type="entry name" value="Ribosomal_P2"/>
    <property type="match status" value="1"/>
</dbReference>
<proteinExistence type="inferred from homology"/>
<reference evidence="8 9" key="1">
    <citation type="submission" date="2015-01" db="EMBL/GenBank/DDBJ databases">
        <title>Evolution of Trichinella species and genotypes.</title>
        <authorList>
            <person name="Korhonen P.K."/>
            <person name="Edoardo P."/>
            <person name="Giuseppe L.R."/>
            <person name="Gasser R.B."/>
        </authorList>
    </citation>
    <scope>NUCLEOTIDE SEQUENCE [LARGE SCALE GENOMIC DNA]</scope>
    <source>
        <strain evidence="8">ISS1029</strain>
    </source>
</reference>
<dbReference type="PANTHER" id="PTHR21141">
    <property type="entry name" value="60S ACIDIC RIBOSOMAL PROTEIN FAMILY MEMBER"/>
    <property type="match status" value="1"/>
</dbReference>
<evidence type="ECO:0000256" key="6">
    <source>
        <dbReference type="ARBA" id="ARBA00035443"/>
    </source>
</evidence>
<dbReference type="InterPro" id="IPR038716">
    <property type="entry name" value="P1/P2_N_sf"/>
</dbReference>
<keyword evidence="9" id="KW-1185">Reference proteome</keyword>
<evidence type="ECO:0000256" key="3">
    <source>
        <dbReference type="ARBA" id="ARBA00022980"/>
    </source>
</evidence>
<comment type="similarity">
    <text evidence="2">Belongs to the eukaryotic ribosomal protein P1/P2 family.</text>
</comment>
<dbReference type="HAMAP" id="MF_01478">
    <property type="entry name" value="Ribosomal_L12_arch"/>
    <property type="match status" value="1"/>
</dbReference>
<keyword evidence="3 8" id="KW-0689">Ribosomal protein</keyword>
<protein>
    <recommendedName>
        <fullName evidence="5">Large ribosomal subunit protein P2</fullName>
    </recommendedName>
    <alternativeName>
        <fullName evidence="6">60S acidic ribosomal protein P2</fullName>
    </alternativeName>
</protein>
<dbReference type="FunFam" id="1.10.10.1410:FF:000002">
    <property type="entry name" value="60S acidic ribosomal protein P2"/>
    <property type="match status" value="1"/>
</dbReference>
<comment type="caution">
    <text evidence="8">The sequence shown here is derived from an EMBL/GenBank/DDBJ whole genome shotgun (WGS) entry which is preliminary data.</text>
</comment>
<evidence type="ECO:0000256" key="2">
    <source>
        <dbReference type="ARBA" id="ARBA00005436"/>
    </source>
</evidence>
<accession>A0A0V1I0S4</accession>
<evidence type="ECO:0000256" key="7">
    <source>
        <dbReference type="SAM" id="MobiDB-lite"/>
    </source>
</evidence>
<dbReference type="InterPro" id="IPR027534">
    <property type="entry name" value="Ribosomal_P1/P2"/>
</dbReference>
<evidence type="ECO:0000256" key="4">
    <source>
        <dbReference type="ARBA" id="ARBA00023274"/>
    </source>
</evidence>
<sequence length="135" mass="14405">MYVGNLRYLKIWYLLKLNTKMKYTAAYCLAVIGGKNNPEVTDLKKIISSASDEFDESRAKMVVDSCKGKDLLKLIAEGATKLSSVPSGPAVATGGASGAADAAAPAAAESSKKEDTKKKEESEEEDEDMGFGLFD</sequence>
<name>A0A0V1I0S4_9BILA</name>
<keyword evidence="4" id="KW-0687">Ribonucleoprotein</keyword>
<dbReference type="InterPro" id="IPR044076">
    <property type="entry name" value="Ribosomal_P2"/>
</dbReference>
<gene>
    <name evidence="8" type="ORF">T11_8360</name>
</gene>
<dbReference type="STRING" id="268475.A0A0V1I0S4"/>
<dbReference type="EMBL" id="JYDP01000013">
    <property type="protein sequence ID" value="KRZ16160.1"/>
    <property type="molecule type" value="Genomic_DNA"/>
</dbReference>
<evidence type="ECO:0000256" key="1">
    <source>
        <dbReference type="ARBA" id="ARBA00003362"/>
    </source>
</evidence>
<comment type="function">
    <text evidence="1">Plays an important role in the elongation step of protein synthesis.</text>
</comment>
<dbReference type="Gene3D" id="1.10.10.1410">
    <property type="match status" value="1"/>
</dbReference>
<dbReference type="Proteomes" id="UP000055024">
    <property type="component" value="Unassembled WGS sequence"/>
</dbReference>
<evidence type="ECO:0000313" key="9">
    <source>
        <dbReference type="Proteomes" id="UP000055024"/>
    </source>
</evidence>
<organism evidence="8 9">
    <name type="scientific">Trichinella zimbabwensis</name>
    <dbReference type="NCBI Taxonomy" id="268475"/>
    <lineage>
        <taxon>Eukaryota</taxon>
        <taxon>Metazoa</taxon>
        <taxon>Ecdysozoa</taxon>
        <taxon>Nematoda</taxon>
        <taxon>Enoplea</taxon>
        <taxon>Dorylaimia</taxon>
        <taxon>Trichinellida</taxon>
        <taxon>Trichinellidae</taxon>
        <taxon>Trichinella</taxon>
    </lineage>
</organism>